<proteinExistence type="predicted"/>
<protein>
    <recommendedName>
        <fullName evidence="4">SAP domain-containing protein</fullName>
    </recommendedName>
</protein>
<name>A0A9P7RQC7_9AGAR</name>
<comment type="caution">
    <text evidence="2">The sequence shown here is derived from an EMBL/GenBank/DDBJ whole genome shotgun (WGS) entry which is preliminary data.</text>
</comment>
<accession>A0A9P7RQC7</accession>
<evidence type="ECO:0000313" key="3">
    <source>
        <dbReference type="Proteomes" id="UP001049176"/>
    </source>
</evidence>
<reference evidence="2" key="1">
    <citation type="journal article" date="2021" name="Genome Biol. Evol.">
        <title>The assembled and annotated genome of the fairy-ring fungus Marasmius oreades.</title>
        <authorList>
            <person name="Hiltunen M."/>
            <person name="Ament-Velasquez S.L."/>
            <person name="Johannesson H."/>
        </authorList>
    </citation>
    <scope>NUCLEOTIDE SEQUENCE</scope>
    <source>
        <strain evidence="2">03SP1</strain>
    </source>
</reference>
<keyword evidence="3" id="KW-1185">Reference proteome</keyword>
<dbReference type="KEGG" id="more:E1B28_013128"/>
<feature type="region of interest" description="Disordered" evidence="1">
    <location>
        <begin position="234"/>
        <end position="272"/>
    </location>
</feature>
<feature type="region of interest" description="Disordered" evidence="1">
    <location>
        <begin position="1"/>
        <end position="33"/>
    </location>
</feature>
<dbReference type="EMBL" id="CM032189">
    <property type="protein sequence ID" value="KAG7087148.1"/>
    <property type="molecule type" value="Genomic_DNA"/>
</dbReference>
<organism evidence="2 3">
    <name type="scientific">Marasmius oreades</name>
    <name type="common">fairy-ring Marasmius</name>
    <dbReference type="NCBI Taxonomy" id="181124"/>
    <lineage>
        <taxon>Eukaryota</taxon>
        <taxon>Fungi</taxon>
        <taxon>Dikarya</taxon>
        <taxon>Basidiomycota</taxon>
        <taxon>Agaricomycotina</taxon>
        <taxon>Agaricomycetes</taxon>
        <taxon>Agaricomycetidae</taxon>
        <taxon>Agaricales</taxon>
        <taxon>Marasmiineae</taxon>
        <taxon>Marasmiaceae</taxon>
        <taxon>Marasmius</taxon>
    </lineage>
</organism>
<evidence type="ECO:0008006" key="4">
    <source>
        <dbReference type="Google" id="ProtNLM"/>
    </source>
</evidence>
<dbReference type="RefSeq" id="XP_043003619.1">
    <property type="nucleotide sequence ID" value="XM_043158275.1"/>
</dbReference>
<dbReference type="AlphaFoldDB" id="A0A9P7RQC7"/>
<dbReference type="GeneID" id="66082203"/>
<feature type="compositionally biased region" description="Pro residues" evidence="1">
    <location>
        <begin position="247"/>
        <end position="264"/>
    </location>
</feature>
<evidence type="ECO:0000313" key="2">
    <source>
        <dbReference type="EMBL" id="KAG7087148.1"/>
    </source>
</evidence>
<gene>
    <name evidence="2" type="ORF">E1B28_013128</name>
</gene>
<dbReference type="Proteomes" id="UP001049176">
    <property type="component" value="Chromosome 9"/>
</dbReference>
<sequence length="367" mass="40210">MQSGGSLGGDAADKEREYEFPGDSENTTEKHKIFSPKMKKDALKALCRRYGLGVSGTVPTLQEKLKGFSGDRDQWTLLKAGARRTHKGLQQTVGGKKKILKGAQLRREEWLGHIDVPQSCGTSTGSHIRKGQTVAWAKEFQKRHPTRPHSPKLIMEDTTKPNVHPMFGGQYVVDTLDEILNRLPTQASSTTTTTTTATSTDTFEEATGLVAAQSCSLPTSDSYTGLRPQQGYVPSTVPFQSFSTGPAPTPNLYPPSRGQPPQPPLSSSTCSPQALEVVEPEQDHAFANEVRTLNLLKGPALQFTLSEVVAQDPNSKAISFAHNIDKLGCTWSDTYEHFDGKLCDIKIHGRGIPIKYWGKIFKIHTPL</sequence>
<evidence type="ECO:0000256" key="1">
    <source>
        <dbReference type="SAM" id="MobiDB-lite"/>
    </source>
</evidence>
<feature type="compositionally biased region" description="Polar residues" evidence="1">
    <location>
        <begin position="237"/>
        <end position="246"/>
    </location>
</feature>